<evidence type="ECO:0000313" key="4">
    <source>
        <dbReference type="EMBL" id="OGH00375.1"/>
    </source>
</evidence>
<sequence>MTRPKILIVDDNQVNRSLLEHLLGPYGDCFFAANGKDALLSFEDHHQQGKPLDLIFMDIMMPVLSGIDAVRAIREWEHQEKTQKEVEIVIISALKEGEDKKSAQEAGAKHYLVKPFKEQVIYNLLSQLGYLSPKKA</sequence>
<dbReference type="PROSITE" id="PS50110">
    <property type="entry name" value="RESPONSE_REGULATORY"/>
    <property type="match status" value="1"/>
</dbReference>
<dbReference type="PANTHER" id="PTHR43719">
    <property type="entry name" value="TWO-COMPONENT HISTIDINE KINASE"/>
    <property type="match status" value="1"/>
</dbReference>
<protein>
    <recommendedName>
        <fullName evidence="3">Response regulatory domain-containing protein</fullName>
    </recommendedName>
</protein>
<dbReference type="Gene3D" id="3.40.50.2300">
    <property type="match status" value="1"/>
</dbReference>
<evidence type="ECO:0000313" key="5">
    <source>
        <dbReference type="Proteomes" id="UP000177583"/>
    </source>
</evidence>
<accession>A0A1F6GQD3</accession>
<dbReference type="InterPro" id="IPR011006">
    <property type="entry name" value="CheY-like_superfamily"/>
</dbReference>
<comment type="caution">
    <text evidence="4">The sequence shown here is derived from an EMBL/GenBank/DDBJ whole genome shotgun (WGS) entry which is preliminary data.</text>
</comment>
<organism evidence="4 5">
    <name type="scientific">Candidatus Lambdaproteobacteria bacterium RIFOXYD2_FULL_56_26</name>
    <dbReference type="NCBI Taxonomy" id="1817773"/>
    <lineage>
        <taxon>Bacteria</taxon>
        <taxon>Pseudomonadati</taxon>
        <taxon>Pseudomonadota</taxon>
        <taxon>Candidatus Lambdaproteobacteria</taxon>
    </lineage>
</organism>
<evidence type="ECO:0000256" key="2">
    <source>
        <dbReference type="PROSITE-ProRule" id="PRU00169"/>
    </source>
</evidence>
<evidence type="ECO:0000256" key="1">
    <source>
        <dbReference type="ARBA" id="ARBA00022553"/>
    </source>
</evidence>
<dbReference type="PANTHER" id="PTHR43719:SF28">
    <property type="entry name" value="PEROXIDE STRESS-ACTIVATED HISTIDINE KINASE MAK1-RELATED"/>
    <property type="match status" value="1"/>
</dbReference>
<dbReference type="SUPFAM" id="SSF52172">
    <property type="entry name" value="CheY-like"/>
    <property type="match status" value="1"/>
</dbReference>
<feature type="modified residue" description="4-aspartylphosphate" evidence="2">
    <location>
        <position position="58"/>
    </location>
</feature>
<gene>
    <name evidence="4" type="ORF">A2557_09255</name>
</gene>
<evidence type="ECO:0000259" key="3">
    <source>
        <dbReference type="PROSITE" id="PS50110"/>
    </source>
</evidence>
<dbReference type="Pfam" id="PF00072">
    <property type="entry name" value="Response_reg"/>
    <property type="match status" value="1"/>
</dbReference>
<dbReference type="CDD" id="cd17546">
    <property type="entry name" value="REC_hyHK_CKI1_RcsC-like"/>
    <property type="match status" value="1"/>
</dbReference>
<dbReference type="GO" id="GO:0000160">
    <property type="term" value="P:phosphorelay signal transduction system"/>
    <property type="evidence" value="ECO:0007669"/>
    <property type="project" value="InterPro"/>
</dbReference>
<name>A0A1F6GQD3_9PROT</name>
<reference evidence="4 5" key="1">
    <citation type="journal article" date="2016" name="Nat. Commun.">
        <title>Thousands of microbial genomes shed light on interconnected biogeochemical processes in an aquifer system.</title>
        <authorList>
            <person name="Anantharaman K."/>
            <person name="Brown C.T."/>
            <person name="Hug L.A."/>
            <person name="Sharon I."/>
            <person name="Castelle C.J."/>
            <person name="Probst A.J."/>
            <person name="Thomas B.C."/>
            <person name="Singh A."/>
            <person name="Wilkins M.J."/>
            <person name="Karaoz U."/>
            <person name="Brodie E.L."/>
            <person name="Williams K.H."/>
            <person name="Hubbard S.S."/>
            <person name="Banfield J.F."/>
        </authorList>
    </citation>
    <scope>NUCLEOTIDE SEQUENCE [LARGE SCALE GENOMIC DNA]</scope>
</reference>
<dbReference type="SMART" id="SM00448">
    <property type="entry name" value="REC"/>
    <property type="match status" value="1"/>
</dbReference>
<dbReference type="Proteomes" id="UP000177583">
    <property type="component" value="Unassembled WGS sequence"/>
</dbReference>
<dbReference type="InterPro" id="IPR001789">
    <property type="entry name" value="Sig_transdc_resp-reg_receiver"/>
</dbReference>
<keyword evidence="1 2" id="KW-0597">Phosphoprotein</keyword>
<proteinExistence type="predicted"/>
<dbReference type="InterPro" id="IPR050956">
    <property type="entry name" value="2C_system_His_kinase"/>
</dbReference>
<feature type="domain" description="Response regulatory" evidence="3">
    <location>
        <begin position="5"/>
        <end position="129"/>
    </location>
</feature>
<dbReference type="EMBL" id="MFNF01000046">
    <property type="protein sequence ID" value="OGH00375.1"/>
    <property type="molecule type" value="Genomic_DNA"/>
</dbReference>
<dbReference type="AlphaFoldDB" id="A0A1F6GQD3"/>